<feature type="transmembrane region" description="Helical" evidence="1">
    <location>
        <begin position="115"/>
        <end position="135"/>
    </location>
</feature>
<evidence type="ECO:0000313" key="2">
    <source>
        <dbReference type="EMBL" id="SCZ78002.1"/>
    </source>
</evidence>
<evidence type="ECO:0000313" key="3">
    <source>
        <dbReference type="Proteomes" id="UP000199428"/>
    </source>
</evidence>
<gene>
    <name evidence="2" type="ORF">SAMN02910350_01048</name>
</gene>
<keyword evidence="1" id="KW-0472">Membrane</keyword>
<keyword evidence="1" id="KW-0812">Transmembrane</keyword>
<proteinExistence type="predicted"/>
<dbReference type="RefSeq" id="WP_090161881.1">
    <property type="nucleotide sequence ID" value="NZ_FMWK01000004.1"/>
</dbReference>
<reference evidence="2 3" key="1">
    <citation type="submission" date="2016-10" db="EMBL/GenBank/DDBJ databases">
        <authorList>
            <person name="de Groot N.N."/>
        </authorList>
    </citation>
    <scope>NUCLEOTIDE SEQUENCE [LARGE SCALE GENOMIC DNA]</scope>
    <source>
        <strain evidence="2 3">DSM 10317</strain>
    </source>
</reference>
<keyword evidence="1" id="KW-1133">Transmembrane helix</keyword>
<dbReference type="AlphaFoldDB" id="A0A1G5RV62"/>
<dbReference type="EMBL" id="FMWK01000004">
    <property type="protein sequence ID" value="SCZ78002.1"/>
    <property type="molecule type" value="Genomic_DNA"/>
</dbReference>
<evidence type="ECO:0000256" key="1">
    <source>
        <dbReference type="SAM" id="Phobius"/>
    </source>
</evidence>
<organism evidence="2 3">
    <name type="scientific">Pseudobutyrivibrio xylanivorans</name>
    <dbReference type="NCBI Taxonomy" id="185007"/>
    <lineage>
        <taxon>Bacteria</taxon>
        <taxon>Bacillati</taxon>
        <taxon>Bacillota</taxon>
        <taxon>Clostridia</taxon>
        <taxon>Lachnospirales</taxon>
        <taxon>Lachnospiraceae</taxon>
        <taxon>Pseudobutyrivibrio</taxon>
    </lineage>
</organism>
<accession>A0A1G5RV62</accession>
<protein>
    <submittedName>
        <fullName evidence="2">Uncharacterized protein</fullName>
    </submittedName>
</protein>
<dbReference type="Proteomes" id="UP000199428">
    <property type="component" value="Unassembled WGS sequence"/>
</dbReference>
<sequence length="137" mass="15778">MHEEYKGKSIFTRRYVGMSEEAIRDEIDRLQGQVYALEKALDSLKEDDKDFIDAITDNQAKMERLINDIDKKITKLQSSLDYDAPIKNQLDIATKDIGAKLKAANKESLDKLIRVLQFNTVILILLLCVVIYRFVVI</sequence>
<name>A0A1G5RV62_PSEXY</name>